<evidence type="ECO:0000256" key="1">
    <source>
        <dbReference type="SAM" id="MobiDB-lite"/>
    </source>
</evidence>
<dbReference type="EMBL" id="JAIVGD010000015">
    <property type="protein sequence ID" value="KAH0758799.1"/>
    <property type="molecule type" value="Genomic_DNA"/>
</dbReference>
<sequence length="122" mass="13542">MHTKSTRELGIKQKAKRSLPFEMQQTGQQRAEKHETSPPNDDYSSGKLSVSFKEGQTNASDRSPCPYTRRGAISRCKDDSTCLVAGNALLEQYWAAARSGFGSVRKKQMQGSVLRLVHALLL</sequence>
<protein>
    <submittedName>
        <fullName evidence="2">Uncharacterized protein</fullName>
    </submittedName>
</protein>
<evidence type="ECO:0000313" key="4">
    <source>
        <dbReference type="Proteomes" id="UP000826656"/>
    </source>
</evidence>
<keyword evidence="4" id="KW-1185">Reference proteome</keyword>
<gene>
    <name evidence="2" type="ORF">KY290_022292</name>
    <name evidence="3" type="ORF">KY290_022293</name>
</gene>
<evidence type="ECO:0000313" key="3">
    <source>
        <dbReference type="EMBL" id="KAH0758800.1"/>
    </source>
</evidence>
<proteinExistence type="predicted"/>
<organism evidence="2 4">
    <name type="scientific">Solanum tuberosum</name>
    <name type="common">Potato</name>
    <dbReference type="NCBI Taxonomy" id="4113"/>
    <lineage>
        <taxon>Eukaryota</taxon>
        <taxon>Viridiplantae</taxon>
        <taxon>Streptophyta</taxon>
        <taxon>Embryophyta</taxon>
        <taxon>Tracheophyta</taxon>
        <taxon>Spermatophyta</taxon>
        <taxon>Magnoliopsida</taxon>
        <taxon>eudicotyledons</taxon>
        <taxon>Gunneridae</taxon>
        <taxon>Pentapetalae</taxon>
        <taxon>asterids</taxon>
        <taxon>lamiids</taxon>
        <taxon>Solanales</taxon>
        <taxon>Solanaceae</taxon>
        <taxon>Solanoideae</taxon>
        <taxon>Solaneae</taxon>
        <taxon>Solanum</taxon>
    </lineage>
</organism>
<reference evidence="2 4" key="1">
    <citation type="journal article" date="2021" name="bioRxiv">
        <title>Chromosome-scale and haplotype-resolved genome assembly of a tetraploid potato cultivar.</title>
        <authorList>
            <person name="Sun H."/>
            <person name="Jiao W.-B."/>
            <person name="Krause K."/>
            <person name="Campoy J.A."/>
            <person name="Goel M."/>
            <person name="Folz-Donahue K."/>
            <person name="Kukat C."/>
            <person name="Huettel B."/>
            <person name="Schneeberger K."/>
        </authorList>
    </citation>
    <scope>NUCLEOTIDE SEQUENCE [LARGE SCALE GENOMIC DNA]</scope>
    <source>
        <strain evidence="2">SolTubOtavaFocal</strain>
        <tissue evidence="2">Leaves</tissue>
    </source>
</reference>
<evidence type="ECO:0000313" key="2">
    <source>
        <dbReference type="EMBL" id="KAH0758799.1"/>
    </source>
</evidence>
<name>A0ABQ7V5J3_SOLTU</name>
<comment type="caution">
    <text evidence="2">The sequence shown here is derived from an EMBL/GenBank/DDBJ whole genome shotgun (WGS) entry which is preliminary data.</text>
</comment>
<dbReference type="Proteomes" id="UP000826656">
    <property type="component" value="Unassembled WGS sequence"/>
</dbReference>
<feature type="region of interest" description="Disordered" evidence="1">
    <location>
        <begin position="1"/>
        <end position="64"/>
    </location>
</feature>
<feature type="compositionally biased region" description="Polar residues" evidence="1">
    <location>
        <begin position="37"/>
        <end position="61"/>
    </location>
</feature>
<feature type="compositionally biased region" description="Basic and acidic residues" evidence="1">
    <location>
        <begin position="1"/>
        <end position="11"/>
    </location>
</feature>
<accession>A0ABQ7V5J3</accession>
<dbReference type="EMBL" id="JAIVGD010000015">
    <property type="protein sequence ID" value="KAH0758800.1"/>
    <property type="molecule type" value="Genomic_DNA"/>
</dbReference>